<dbReference type="Gene3D" id="1.10.10.10">
    <property type="entry name" value="Winged helix-like DNA-binding domain superfamily/Winged helix DNA-binding domain"/>
    <property type="match status" value="1"/>
</dbReference>
<dbReference type="EMBL" id="AYZM01000176">
    <property type="protein sequence ID" value="KRN16393.1"/>
    <property type="molecule type" value="Genomic_DNA"/>
</dbReference>
<dbReference type="InterPro" id="IPR036388">
    <property type="entry name" value="WH-like_DNA-bd_sf"/>
</dbReference>
<proteinExistence type="inferred from homology"/>
<evidence type="ECO:0000313" key="4">
    <source>
        <dbReference type="EMBL" id="KRN16393.1"/>
    </source>
</evidence>
<dbReference type="InterPro" id="IPR013324">
    <property type="entry name" value="RNA_pol_sigma_r3/r4-like"/>
</dbReference>
<protein>
    <recommendedName>
        <fullName evidence="3">UPF0122 protein FD14_GL002719</fullName>
    </recommendedName>
</protein>
<dbReference type="SUPFAM" id="SSF88659">
    <property type="entry name" value="Sigma3 and sigma4 domains of RNA polymerase sigma factors"/>
    <property type="match status" value="1"/>
</dbReference>
<dbReference type="Pfam" id="PF04297">
    <property type="entry name" value="UPF0122"/>
    <property type="match status" value="1"/>
</dbReference>
<comment type="similarity">
    <text evidence="1 3">Belongs to the UPF0122 family.</text>
</comment>
<comment type="caution">
    <text evidence="4">The sequence shown here is derived from an EMBL/GenBank/DDBJ whole genome shotgun (WGS) entry which is preliminary data.</text>
</comment>
<evidence type="ECO:0000256" key="3">
    <source>
        <dbReference type="HAMAP-Rule" id="MF_00245"/>
    </source>
</evidence>
<name>A0A0R2EJE8_9LACO</name>
<comment type="function">
    <text evidence="2 3">Might take part in the signal recognition particle (SRP) pathway. This is inferred from the conservation of its genetic proximity to ftsY/ffh. May be a regulatory protein.</text>
</comment>
<dbReference type="STRING" id="1423804.FD14_GL002719"/>
<dbReference type="InterPro" id="IPR054831">
    <property type="entry name" value="UPF0122_fam_protein"/>
</dbReference>
<dbReference type="NCBIfam" id="NF045758">
    <property type="entry name" value="YlxM"/>
    <property type="match status" value="1"/>
</dbReference>
<dbReference type="Proteomes" id="UP000051442">
    <property type="component" value="Unassembled WGS sequence"/>
</dbReference>
<keyword evidence="5" id="KW-1185">Reference proteome</keyword>
<dbReference type="AlphaFoldDB" id="A0A0R2EJE8"/>
<dbReference type="PANTHER" id="PTHR40083:SF1">
    <property type="entry name" value="UPF0122 PROTEIN YLXM"/>
    <property type="match status" value="1"/>
</dbReference>
<sequence>MTYLEFEKNYRINSLFEFYQPLLTTKQNDYLQLYYGDDYSLGEIAENFQVSRQAVYDNIRRTERILETYEQKLHLYQDFLDRNKLADEIQAYVAAHYQDDQQLNQLVHQLESAEEK</sequence>
<dbReference type="NCBIfam" id="NF001070">
    <property type="entry name" value="PRK00118.1-6"/>
    <property type="match status" value="1"/>
</dbReference>
<evidence type="ECO:0000313" key="5">
    <source>
        <dbReference type="Proteomes" id="UP000051442"/>
    </source>
</evidence>
<dbReference type="HAMAP" id="MF_00245">
    <property type="entry name" value="UPF0122"/>
    <property type="match status" value="1"/>
</dbReference>
<evidence type="ECO:0000256" key="2">
    <source>
        <dbReference type="ARBA" id="ARBA00024764"/>
    </source>
</evidence>
<organism evidence="4 5">
    <name type="scientific">Secundilactobacillus similis DSM 23365 = JCM 2765</name>
    <dbReference type="NCBI Taxonomy" id="1423804"/>
    <lineage>
        <taxon>Bacteria</taxon>
        <taxon>Bacillati</taxon>
        <taxon>Bacillota</taxon>
        <taxon>Bacilli</taxon>
        <taxon>Lactobacillales</taxon>
        <taxon>Lactobacillaceae</taxon>
        <taxon>Secundilactobacillus</taxon>
    </lineage>
</organism>
<dbReference type="PATRIC" id="fig|1423804.4.peg.2933"/>
<reference evidence="4 5" key="1">
    <citation type="journal article" date="2015" name="Genome Announc.">
        <title>Expanding the biotechnology potential of lactobacilli through comparative genomics of 213 strains and associated genera.</title>
        <authorList>
            <person name="Sun Z."/>
            <person name="Harris H.M."/>
            <person name="McCann A."/>
            <person name="Guo C."/>
            <person name="Argimon S."/>
            <person name="Zhang W."/>
            <person name="Yang X."/>
            <person name="Jeffery I.B."/>
            <person name="Cooney J.C."/>
            <person name="Kagawa T.F."/>
            <person name="Liu W."/>
            <person name="Song Y."/>
            <person name="Salvetti E."/>
            <person name="Wrobel A."/>
            <person name="Rasinkangas P."/>
            <person name="Parkhill J."/>
            <person name="Rea M.C."/>
            <person name="O'Sullivan O."/>
            <person name="Ritari J."/>
            <person name="Douillard F.P."/>
            <person name="Paul Ross R."/>
            <person name="Yang R."/>
            <person name="Briner A.E."/>
            <person name="Felis G.E."/>
            <person name="de Vos W.M."/>
            <person name="Barrangou R."/>
            <person name="Klaenhammer T.R."/>
            <person name="Caufield P.W."/>
            <person name="Cui Y."/>
            <person name="Zhang H."/>
            <person name="O'Toole P.W."/>
        </authorList>
    </citation>
    <scope>NUCLEOTIDE SEQUENCE [LARGE SCALE GENOMIC DNA]</scope>
    <source>
        <strain evidence="4 5">DSM 23365</strain>
    </source>
</reference>
<dbReference type="InterPro" id="IPR007394">
    <property type="entry name" value="UPF0122"/>
</dbReference>
<dbReference type="NCBIfam" id="NF001068">
    <property type="entry name" value="PRK00118.1-4"/>
    <property type="match status" value="1"/>
</dbReference>
<evidence type="ECO:0000256" key="1">
    <source>
        <dbReference type="ARBA" id="ARBA00008720"/>
    </source>
</evidence>
<gene>
    <name evidence="4" type="ORF">FD14_GL002719</name>
</gene>
<accession>A0A0R2EJE8</accession>
<dbReference type="PANTHER" id="PTHR40083">
    <property type="entry name" value="UPF0122 PROTEIN CBO2450/CLC_2298"/>
    <property type="match status" value="1"/>
</dbReference>